<proteinExistence type="predicted"/>
<gene>
    <name evidence="1" type="ORF">Tsubulata_013212</name>
</gene>
<evidence type="ECO:0000313" key="1">
    <source>
        <dbReference type="EMBL" id="KAJ4833282.1"/>
    </source>
</evidence>
<dbReference type="PANTHER" id="PTHR35505">
    <property type="entry name" value="OS01G0600300 PROTEIN"/>
    <property type="match status" value="1"/>
</dbReference>
<name>A0A9Q0J9Q1_9ROSI</name>
<keyword evidence="2" id="KW-1185">Reference proteome</keyword>
<dbReference type="AlphaFoldDB" id="A0A9Q0J9Q1"/>
<organism evidence="1 2">
    <name type="scientific">Turnera subulata</name>
    <dbReference type="NCBI Taxonomy" id="218843"/>
    <lineage>
        <taxon>Eukaryota</taxon>
        <taxon>Viridiplantae</taxon>
        <taxon>Streptophyta</taxon>
        <taxon>Embryophyta</taxon>
        <taxon>Tracheophyta</taxon>
        <taxon>Spermatophyta</taxon>
        <taxon>Magnoliopsida</taxon>
        <taxon>eudicotyledons</taxon>
        <taxon>Gunneridae</taxon>
        <taxon>Pentapetalae</taxon>
        <taxon>rosids</taxon>
        <taxon>fabids</taxon>
        <taxon>Malpighiales</taxon>
        <taxon>Passifloraceae</taxon>
        <taxon>Turnera</taxon>
    </lineage>
</organism>
<comment type="caution">
    <text evidence="1">The sequence shown here is derived from an EMBL/GenBank/DDBJ whole genome shotgun (WGS) entry which is preliminary data.</text>
</comment>
<sequence length="531" mass="57948">MDRAASNSNFDSLQLMLKESVTRFLAEYGRGVTDFSNFTSIFSRFLQTLPDPPLEITWFYSALTFHSAKFTGQQSSSQVSSARDLFQLLVSCSSPHNAVTNIALLAPVICQLSTNLSLHNNCSRKEVESLLEGIVSYISISCGGISEEAGGLGSCFMDLVRVWLVDRIGENSKFGEELRLFFPIASEGVRGRVGGGQGCGGGGGVGCVAGIVMSEAFLLRLCLKFGCGSSRVELEEELRNCTVQMITAFRSVYFLDTILSMLLEPVLPVMSLLNPADEVFLREILYDAVILAEYLMLDPQKGIGLNGETLKNLAVTWLFFADNAIRSARENGDNSKVISYLQAFSESCLPTELVKWVRSQPGMQGEAGVPNISTPLALIKWLLIAEDQGIRVFGSSISITYARTIILKSTTEFELPQILSGGKNLGEDYLPSAGNEENGESKVNGDMEMIDSVDNMPLASPGLKALVAANGTRKRREGCNGERWQPVKFLKCHVTCNSSRERGFLLGDDGLISDSEVCNPMAVGEMEYMQH</sequence>
<reference evidence="1" key="1">
    <citation type="submission" date="2022-02" db="EMBL/GenBank/DDBJ databases">
        <authorList>
            <person name="Henning P.M."/>
            <person name="McCubbin A.G."/>
            <person name="Shore J.S."/>
        </authorList>
    </citation>
    <scope>NUCLEOTIDE SEQUENCE</scope>
    <source>
        <strain evidence="1">F60SS</strain>
        <tissue evidence="1">Leaves</tissue>
    </source>
</reference>
<accession>A0A9Q0J9Q1</accession>
<protein>
    <submittedName>
        <fullName evidence="1">Uncharacterized protein</fullName>
    </submittedName>
</protein>
<reference evidence="1" key="2">
    <citation type="journal article" date="2023" name="Plants (Basel)">
        <title>Annotation of the Turnera subulata (Passifloraceae) Draft Genome Reveals the S-Locus Evolved after the Divergence of Turneroideae from Passifloroideae in a Stepwise Manner.</title>
        <authorList>
            <person name="Henning P.M."/>
            <person name="Roalson E.H."/>
            <person name="Mir W."/>
            <person name="McCubbin A.G."/>
            <person name="Shore J.S."/>
        </authorList>
    </citation>
    <scope>NUCLEOTIDE SEQUENCE</scope>
    <source>
        <strain evidence="1">F60SS</strain>
    </source>
</reference>
<evidence type="ECO:0000313" key="2">
    <source>
        <dbReference type="Proteomes" id="UP001141552"/>
    </source>
</evidence>
<dbReference type="OrthoDB" id="1660458at2759"/>
<dbReference type="PANTHER" id="PTHR35505:SF1">
    <property type="entry name" value="SNF2 DOMAIN PROTEIN"/>
    <property type="match status" value="1"/>
</dbReference>
<dbReference type="EMBL" id="JAKUCV010004978">
    <property type="protein sequence ID" value="KAJ4833282.1"/>
    <property type="molecule type" value="Genomic_DNA"/>
</dbReference>
<dbReference type="Proteomes" id="UP001141552">
    <property type="component" value="Unassembled WGS sequence"/>
</dbReference>